<evidence type="ECO:0000256" key="1">
    <source>
        <dbReference type="ARBA" id="ARBA00004442"/>
    </source>
</evidence>
<sequence>MLLTAVSVSAQESFSLEEAIQYALQNNENLKIAMVNTSDAEAQVGETRADGLPQINANFGYTNNTQIPVNIVPANVFDPNAPEGATAAIRFGVQHQGQFGVNASQMIWDGSFFIGLKAAKTLREKVVVDELKVREDVIEQVTKAYYLVLVNQVRTNLIEANIATLDSTLRETRALYENGFAEKIDVSRIQVQLNNLKAERSGVDQAILASKNLLKFAMGMPVETPITLSEELDNFDFEYSASEVDAFSVGDRLELQQVEFLKRLAELDIKNTYSQYIPKVSFTAAWGRNTGNDQFGNLWNENRQWFTNSNIGLNISIPVFDGLRKKYTVERKKYQLETLNYQQSLLSNSLRQQLINSKMALDVNLERLAVQEDNLELAQEVVEVTRAKYTAGVGSNLELIDAEQSYKVAEVNYLTALYDAIVAKIDLDKALGKLN</sequence>
<evidence type="ECO:0000256" key="7">
    <source>
        <dbReference type="ARBA" id="ARBA00023237"/>
    </source>
</evidence>
<keyword evidence="6" id="KW-0472">Membrane</keyword>
<evidence type="ECO:0000256" key="2">
    <source>
        <dbReference type="ARBA" id="ARBA00007613"/>
    </source>
</evidence>
<dbReference type="EMBL" id="BNAG01000003">
    <property type="protein sequence ID" value="GHE67643.1"/>
    <property type="molecule type" value="Genomic_DNA"/>
</dbReference>
<name>A0ABQ3I6Q7_9BACT</name>
<organism evidence="8 9">
    <name type="scientific">Roseivirga thermotolerans</name>
    <dbReference type="NCBI Taxonomy" id="1758176"/>
    <lineage>
        <taxon>Bacteria</taxon>
        <taxon>Pseudomonadati</taxon>
        <taxon>Bacteroidota</taxon>
        <taxon>Cytophagia</taxon>
        <taxon>Cytophagales</taxon>
        <taxon>Roseivirgaceae</taxon>
        <taxon>Roseivirga</taxon>
    </lineage>
</organism>
<comment type="similarity">
    <text evidence="2">Belongs to the outer membrane factor (OMF) (TC 1.B.17) family.</text>
</comment>
<dbReference type="Pfam" id="PF02321">
    <property type="entry name" value="OEP"/>
    <property type="match status" value="2"/>
</dbReference>
<reference evidence="9" key="1">
    <citation type="journal article" date="2019" name="Int. J. Syst. Evol. Microbiol.">
        <title>The Global Catalogue of Microorganisms (GCM) 10K type strain sequencing project: providing services to taxonomists for standard genome sequencing and annotation.</title>
        <authorList>
            <consortium name="The Broad Institute Genomics Platform"/>
            <consortium name="The Broad Institute Genome Sequencing Center for Infectious Disease"/>
            <person name="Wu L."/>
            <person name="Ma J."/>
        </authorList>
    </citation>
    <scope>NUCLEOTIDE SEQUENCE [LARGE SCALE GENOMIC DNA]</scope>
    <source>
        <strain evidence="9">CGMCC 1.15111</strain>
    </source>
</reference>
<evidence type="ECO:0000256" key="4">
    <source>
        <dbReference type="ARBA" id="ARBA00022452"/>
    </source>
</evidence>
<keyword evidence="5" id="KW-0812">Transmembrane</keyword>
<dbReference type="PANTHER" id="PTHR30026">
    <property type="entry name" value="OUTER MEMBRANE PROTEIN TOLC"/>
    <property type="match status" value="1"/>
</dbReference>
<evidence type="ECO:0000256" key="3">
    <source>
        <dbReference type="ARBA" id="ARBA00022448"/>
    </source>
</evidence>
<dbReference type="Proteomes" id="UP000658258">
    <property type="component" value="Unassembled WGS sequence"/>
</dbReference>
<keyword evidence="9" id="KW-1185">Reference proteome</keyword>
<dbReference type="InterPro" id="IPR003423">
    <property type="entry name" value="OMP_efflux"/>
</dbReference>
<evidence type="ECO:0000256" key="5">
    <source>
        <dbReference type="ARBA" id="ARBA00022692"/>
    </source>
</evidence>
<dbReference type="SUPFAM" id="SSF56954">
    <property type="entry name" value="Outer membrane efflux proteins (OEP)"/>
    <property type="match status" value="1"/>
</dbReference>
<dbReference type="Gene3D" id="1.20.1600.10">
    <property type="entry name" value="Outer membrane efflux proteins (OEP)"/>
    <property type="match status" value="1"/>
</dbReference>
<accession>A0ABQ3I6Q7</accession>
<dbReference type="InterPro" id="IPR051906">
    <property type="entry name" value="TolC-like"/>
</dbReference>
<comment type="caution">
    <text evidence="8">The sequence shown here is derived from an EMBL/GenBank/DDBJ whole genome shotgun (WGS) entry which is preliminary data.</text>
</comment>
<evidence type="ECO:0000313" key="8">
    <source>
        <dbReference type="EMBL" id="GHE67643.1"/>
    </source>
</evidence>
<keyword evidence="3" id="KW-0813">Transport</keyword>
<evidence type="ECO:0000256" key="6">
    <source>
        <dbReference type="ARBA" id="ARBA00023136"/>
    </source>
</evidence>
<keyword evidence="4" id="KW-1134">Transmembrane beta strand</keyword>
<comment type="subcellular location">
    <subcellularLocation>
        <location evidence="1">Cell outer membrane</location>
    </subcellularLocation>
</comment>
<gene>
    <name evidence="8" type="ORF">GCM10011340_24010</name>
</gene>
<keyword evidence="7" id="KW-0998">Cell outer membrane</keyword>
<protein>
    <submittedName>
        <fullName evidence="8">Transporter</fullName>
    </submittedName>
</protein>
<evidence type="ECO:0000313" key="9">
    <source>
        <dbReference type="Proteomes" id="UP000658258"/>
    </source>
</evidence>
<proteinExistence type="inferred from homology"/>
<dbReference type="PANTHER" id="PTHR30026:SF20">
    <property type="entry name" value="OUTER MEMBRANE PROTEIN TOLC"/>
    <property type="match status" value="1"/>
</dbReference>